<dbReference type="EMBL" id="MCFL01000027">
    <property type="protein sequence ID" value="ORZ34543.1"/>
    <property type="molecule type" value="Genomic_DNA"/>
</dbReference>
<dbReference type="OrthoDB" id="5556541at2759"/>
<keyword evidence="1" id="KW-0812">Transmembrane</keyword>
<evidence type="ECO:0000313" key="3">
    <source>
        <dbReference type="Proteomes" id="UP000193411"/>
    </source>
</evidence>
<gene>
    <name evidence="2" type="ORF">BCR44DRAFT_73918</name>
</gene>
<accession>A0A1Y2HLH4</accession>
<keyword evidence="3" id="KW-1185">Reference proteome</keyword>
<dbReference type="AlphaFoldDB" id="A0A1Y2HLH4"/>
<feature type="transmembrane region" description="Helical" evidence="1">
    <location>
        <begin position="56"/>
        <end position="73"/>
    </location>
</feature>
<evidence type="ECO:0000313" key="2">
    <source>
        <dbReference type="EMBL" id="ORZ34543.1"/>
    </source>
</evidence>
<keyword evidence="1" id="KW-0472">Membrane</keyword>
<comment type="caution">
    <text evidence="2">The sequence shown here is derived from an EMBL/GenBank/DDBJ whole genome shotgun (WGS) entry which is preliminary data.</text>
</comment>
<keyword evidence="1" id="KW-1133">Transmembrane helix</keyword>
<evidence type="ECO:0000256" key="1">
    <source>
        <dbReference type="SAM" id="Phobius"/>
    </source>
</evidence>
<proteinExistence type="predicted"/>
<feature type="non-terminal residue" evidence="2">
    <location>
        <position position="197"/>
    </location>
</feature>
<protein>
    <submittedName>
        <fullName evidence="2">Uncharacterized protein</fullName>
    </submittedName>
</protein>
<reference evidence="2 3" key="1">
    <citation type="submission" date="2016-07" db="EMBL/GenBank/DDBJ databases">
        <title>Pervasive Adenine N6-methylation of Active Genes in Fungi.</title>
        <authorList>
            <consortium name="DOE Joint Genome Institute"/>
            <person name="Mondo S.J."/>
            <person name="Dannebaum R.O."/>
            <person name="Kuo R.C."/>
            <person name="Labutti K."/>
            <person name="Haridas S."/>
            <person name="Kuo A."/>
            <person name="Salamov A."/>
            <person name="Ahrendt S.R."/>
            <person name="Lipzen A."/>
            <person name="Sullivan W."/>
            <person name="Andreopoulos W.B."/>
            <person name="Clum A."/>
            <person name="Lindquist E."/>
            <person name="Daum C."/>
            <person name="Ramamoorthy G.K."/>
            <person name="Gryganskyi A."/>
            <person name="Culley D."/>
            <person name="Magnuson J.K."/>
            <person name="James T.Y."/>
            <person name="O'Malley M.A."/>
            <person name="Stajich J.E."/>
            <person name="Spatafora J.W."/>
            <person name="Visel A."/>
            <person name="Grigoriev I.V."/>
        </authorList>
    </citation>
    <scope>NUCLEOTIDE SEQUENCE [LARGE SCALE GENOMIC DNA]</scope>
    <source>
        <strain evidence="2 3">PL171</strain>
    </source>
</reference>
<organism evidence="2 3">
    <name type="scientific">Catenaria anguillulae PL171</name>
    <dbReference type="NCBI Taxonomy" id="765915"/>
    <lineage>
        <taxon>Eukaryota</taxon>
        <taxon>Fungi</taxon>
        <taxon>Fungi incertae sedis</taxon>
        <taxon>Blastocladiomycota</taxon>
        <taxon>Blastocladiomycetes</taxon>
        <taxon>Blastocladiales</taxon>
        <taxon>Catenariaceae</taxon>
        <taxon>Catenaria</taxon>
    </lineage>
</organism>
<sequence length="197" mass="21420">MQHRVAHRAAVSYKAWANPSSTDEYTPRPSQRNDHLQVTMTLTTHPNATMHSFKSASVAIWAVLLTLLTFTYASPIPTPQSPTVANRPGPSGLPPPSPTAFVRYLGDGTAFIENIGFNYTQVLQQCRGLQGTLPIENVVINTRYPDGRPAYALQFFGDWGCQGPVLVQTTGFTGNGQPLRGNNGQVIVPKSLRFAPA</sequence>
<dbReference type="Proteomes" id="UP000193411">
    <property type="component" value="Unassembled WGS sequence"/>
</dbReference>
<name>A0A1Y2HLH4_9FUNG</name>